<dbReference type="KEGG" id="sapo:SAPIO_CDS2691"/>
<proteinExistence type="inferred from homology"/>
<dbReference type="GeneID" id="27721763"/>
<dbReference type="VEuPathDB" id="FungiDB:SAPIO_CDS2691"/>
<dbReference type="OMA" id="VRMKAMD"/>
<keyword evidence="5" id="KW-1185">Reference proteome</keyword>
<evidence type="ECO:0000313" key="4">
    <source>
        <dbReference type="EMBL" id="KEZ45225.1"/>
    </source>
</evidence>
<dbReference type="InterPro" id="IPR051164">
    <property type="entry name" value="NmrA-like_oxidored"/>
</dbReference>
<dbReference type="AlphaFoldDB" id="A0A084GD13"/>
<name>A0A084GD13_PSEDA</name>
<gene>
    <name evidence="4" type="ORF">SAPIO_CDS2691</name>
</gene>
<dbReference type="RefSeq" id="XP_016645024.1">
    <property type="nucleotide sequence ID" value="XM_016785648.1"/>
</dbReference>
<evidence type="ECO:0000313" key="5">
    <source>
        <dbReference type="Proteomes" id="UP000028545"/>
    </source>
</evidence>
<dbReference type="HOGENOM" id="CLU_007383_8_5_1"/>
<dbReference type="OrthoDB" id="300709at2759"/>
<reference evidence="4 5" key="1">
    <citation type="journal article" date="2014" name="Genome Announc.">
        <title>Draft genome sequence of the pathogenic fungus Scedosporium apiospermum.</title>
        <authorList>
            <person name="Vandeputte P."/>
            <person name="Ghamrawi S."/>
            <person name="Rechenmann M."/>
            <person name="Iltis A."/>
            <person name="Giraud S."/>
            <person name="Fleury M."/>
            <person name="Thornton C."/>
            <person name="Delhaes L."/>
            <person name="Meyer W."/>
            <person name="Papon N."/>
            <person name="Bouchara J.P."/>
        </authorList>
    </citation>
    <scope>NUCLEOTIDE SEQUENCE [LARGE SCALE GENOMIC DNA]</scope>
    <source>
        <strain evidence="4 5">IHEM 14462</strain>
    </source>
</reference>
<evidence type="ECO:0000256" key="2">
    <source>
        <dbReference type="ARBA" id="ARBA00022857"/>
    </source>
</evidence>
<dbReference type="PANTHER" id="PTHR42748:SF7">
    <property type="entry name" value="NMRA LIKE REDOX SENSOR 1-RELATED"/>
    <property type="match status" value="1"/>
</dbReference>
<comment type="caution">
    <text evidence="4">The sequence shown here is derived from an EMBL/GenBank/DDBJ whole genome shotgun (WGS) entry which is preliminary data.</text>
</comment>
<dbReference type="InterPro" id="IPR036291">
    <property type="entry name" value="NAD(P)-bd_dom_sf"/>
</dbReference>
<dbReference type="Pfam" id="PF05368">
    <property type="entry name" value="NmrA"/>
    <property type="match status" value="1"/>
</dbReference>
<evidence type="ECO:0000259" key="3">
    <source>
        <dbReference type="Pfam" id="PF05368"/>
    </source>
</evidence>
<dbReference type="Gene3D" id="3.40.50.720">
    <property type="entry name" value="NAD(P)-binding Rossmann-like Domain"/>
    <property type="match status" value="1"/>
</dbReference>
<dbReference type="EMBL" id="JOWA01000086">
    <property type="protein sequence ID" value="KEZ45225.1"/>
    <property type="molecule type" value="Genomic_DNA"/>
</dbReference>
<keyword evidence="2" id="KW-0521">NADP</keyword>
<organism evidence="4 5">
    <name type="scientific">Pseudallescheria apiosperma</name>
    <name type="common">Scedosporium apiospermum</name>
    <dbReference type="NCBI Taxonomy" id="563466"/>
    <lineage>
        <taxon>Eukaryota</taxon>
        <taxon>Fungi</taxon>
        <taxon>Dikarya</taxon>
        <taxon>Ascomycota</taxon>
        <taxon>Pezizomycotina</taxon>
        <taxon>Sordariomycetes</taxon>
        <taxon>Hypocreomycetidae</taxon>
        <taxon>Microascales</taxon>
        <taxon>Microascaceae</taxon>
        <taxon>Scedosporium</taxon>
    </lineage>
</organism>
<dbReference type="GO" id="GO:0005634">
    <property type="term" value="C:nucleus"/>
    <property type="evidence" value="ECO:0007669"/>
    <property type="project" value="TreeGrafter"/>
</dbReference>
<dbReference type="Gene3D" id="3.90.25.10">
    <property type="entry name" value="UDP-galactose 4-epimerase, domain 1"/>
    <property type="match status" value="1"/>
</dbReference>
<dbReference type="InterPro" id="IPR008030">
    <property type="entry name" value="NmrA-like"/>
</dbReference>
<sequence>MSSPKPVTIYGATGNQGRSVALSLLRNKAGAFRVRAITRNPDSDSAKALVAAGAEVVKADGTDRAQMLAAFEGSWGAFVNTNGDDPALDQPGGLTEVDIGKIILDAAADAGVKHIVYSGMASATEVTGGKYSAPPFDRKNAIGNYASSKSAFETTTIVSPGNYMENFLIEDLAAIFRGFPYVPDEEGYLTLATPHWGGTEHVPYIAIEADYGDLVHGVLLDPVKYNGRFIQGFSQSITSDQVTKDFQEVTGKKARFVFMSSVDDIQTYGMKALETVKHVFGFSQASGGHYFGTPNDVERAAELKRLAAEAQGKQGDETKLLTVKQFWKDHFAS</sequence>
<dbReference type="Proteomes" id="UP000028545">
    <property type="component" value="Unassembled WGS sequence"/>
</dbReference>
<feature type="domain" description="NmrA-like" evidence="3">
    <location>
        <begin position="5"/>
        <end position="284"/>
    </location>
</feature>
<evidence type="ECO:0000256" key="1">
    <source>
        <dbReference type="ARBA" id="ARBA00006328"/>
    </source>
</evidence>
<dbReference type="CDD" id="cd05251">
    <property type="entry name" value="NmrA_like_SDR_a"/>
    <property type="match status" value="1"/>
</dbReference>
<comment type="similarity">
    <text evidence="1">Belongs to the NmrA-type oxidoreductase family.</text>
</comment>
<accession>A0A084GD13</accession>
<protein>
    <recommendedName>
        <fullName evidence="3">NmrA-like domain-containing protein</fullName>
    </recommendedName>
</protein>
<dbReference type="SUPFAM" id="SSF51735">
    <property type="entry name" value="NAD(P)-binding Rossmann-fold domains"/>
    <property type="match status" value="1"/>
</dbReference>
<dbReference type="PANTHER" id="PTHR42748">
    <property type="entry name" value="NITROGEN METABOLITE REPRESSION PROTEIN NMRA FAMILY MEMBER"/>
    <property type="match status" value="1"/>
</dbReference>